<feature type="region of interest" description="Disordered" evidence="1">
    <location>
        <begin position="69"/>
        <end position="93"/>
    </location>
</feature>
<dbReference type="EMBL" id="QGKV02001556">
    <property type="protein sequence ID" value="KAF3515817.1"/>
    <property type="molecule type" value="Genomic_DNA"/>
</dbReference>
<reference evidence="2 3" key="1">
    <citation type="journal article" date="2020" name="BMC Genomics">
        <title>Intraspecific diversification of the crop wild relative Brassica cretica Lam. using demographic model selection.</title>
        <authorList>
            <person name="Kioukis A."/>
            <person name="Michalopoulou V.A."/>
            <person name="Briers L."/>
            <person name="Pirintsos S."/>
            <person name="Studholme D.J."/>
            <person name="Pavlidis P."/>
            <person name="Sarris P.F."/>
        </authorList>
    </citation>
    <scope>NUCLEOTIDE SEQUENCE [LARGE SCALE GENOMIC DNA]</scope>
    <source>
        <strain evidence="3">cv. PFS-1207/04</strain>
    </source>
</reference>
<name>A0ABQ7ANT8_BRACR</name>
<proteinExistence type="predicted"/>
<protein>
    <submittedName>
        <fullName evidence="2">Uncharacterized protein</fullName>
    </submittedName>
</protein>
<organism evidence="2 3">
    <name type="scientific">Brassica cretica</name>
    <name type="common">Mustard</name>
    <dbReference type="NCBI Taxonomy" id="69181"/>
    <lineage>
        <taxon>Eukaryota</taxon>
        <taxon>Viridiplantae</taxon>
        <taxon>Streptophyta</taxon>
        <taxon>Embryophyta</taxon>
        <taxon>Tracheophyta</taxon>
        <taxon>Spermatophyta</taxon>
        <taxon>Magnoliopsida</taxon>
        <taxon>eudicotyledons</taxon>
        <taxon>Gunneridae</taxon>
        <taxon>Pentapetalae</taxon>
        <taxon>rosids</taxon>
        <taxon>malvids</taxon>
        <taxon>Brassicales</taxon>
        <taxon>Brassicaceae</taxon>
        <taxon>Brassiceae</taxon>
        <taxon>Brassica</taxon>
    </lineage>
</organism>
<evidence type="ECO:0000256" key="1">
    <source>
        <dbReference type="SAM" id="MobiDB-lite"/>
    </source>
</evidence>
<gene>
    <name evidence="2" type="ORF">DY000_02059536</name>
</gene>
<comment type="caution">
    <text evidence="2">The sequence shown here is derived from an EMBL/GenBank/DDBJ whole genome shotgun (WGS) entry which is preliminary data.</text>
</comment>
<keyword evidence="3" id="KW-1185">Reference proteome</keyword>
<evidence type="ECO:0000313" key="3">
    <source>
        <dbReference type="Proteomes" id="UP000266723"/>
    </source>
</evidence>
<evidence type="ECO:0000313" key="2">
    <source>
        <dbReference type="EMBL" id="KAF3515817.1"/>
    </source>
</evidence>
<dbReference type="Proteomes" id="UP000266723">
    <property type="component" value="Unassembled WGS sequence"/>
</dbReference>
<accession>A0ABQ7ANT8</accession>
<sequence length="125" mass="14034">MEKGELGTEKMTVTNADLNKDVTVLGATEMKGSAWSSPKAGRTQTPLRRKELEVQITASKYAILSLEDKEEGEIQDEEKINVEEDNTEENNVSDIREEDLLEDEILVQKEKELPGYFGRGIAEFA</sequence>